<keyword evidence="4" id="KW-1185">Reference proteome</keyword>
<dbReference type="PROSITE" id="PS50943">
    <property type="entry name" value="HTH_CROC1"/>
    <property type="match status" value="1"/>
</dbReference>
<dbReference type="SUPFAM" id="SSF47413">
    <property type="entry name" value="lambda repressor-like DNA-binding domains"/>
    <property type="match status" value="1"/>
</dbReference>
<feature type="domain" description="HTH cro/C1-type" evidence="2">
    <location>
        <begin position="7"/>
        <end position="61"/>
    </location>
</feature>
<dbReference type="InterPro" id="IPR010982">
    <property type="entry name" value="Lambda_DNA-bd_dom_sf"/>
</dbReference>
<evidence type="ECO:0000313" key="4">
    <source>
        <dbReference type="Proteomes" id="UP000767291"/>
    </source>
</evidence>
<reference evidence="3 4" key="1">
    <citation type="submission" date="2021-03" db="EMBL/GenBank/DDBJ databases">
        <title>Genomic Encyclopedia of Type Strains, Phase IV (KMG-IV): sequencing the most valuable type-strain genomes for metagenomic binning, comparative biology and taxonomic classification.</title>
        <authorList>
            <person name="Goeker M."/>
        </authorList>
    </citation>
    <scope>NUCLEOTIDE SEQUENCE [LARGE SCALE GENOMIC DNA]</scope>
    <source>
        <strain evidence="3 4">DSM 1289</strain>
    </source>
</reference>
<accession>A0ABS4EBZ0</accession>
<gene>
    <name evidence="3" type="ORF">J2Z43_001859</name>
</gene>
<dbReference type="EMBL" id="JAGGJX010000003">
    <property type="protein sequence ID" value="MBP1855464.1"/>
    <property type="molecule type" value="Genomic_DNA"/>
</dbReference>
<protein>
    <submittedName>
        <fullName evidence="3">Transcriptional regulator with XRE-family HTH domain</fullName>
    </submittedName>
</protein>
<keyword evidence="1" id="KW-0238">DNA-binding</keyword>
<dbReference type="PANTHER" id="PTHR46797:SF1">
    <property type="entry name" value="METHYLPHOSPHONATE SYNTHASE"/>
    <property type="match status" value="1"/>
</dbReference>
<proteinExistence type="predicted"/>
<dbReference type="SMART" id="SM00530">
    <property type="entry name" value="HTH_XRE"/>
    <property type="match status" value="1"/>
</dbReference>
<dbReference type="InterPro" id="IPR050807">
    <property type="entry name" value="TransReg_Diox_bact_type"/>
</dbReference>
<evidence type="ECO:0000256" key="1">
    <source>
        <dbReference type="ARBA" id="ARBA00023125"/>
    </source>
</evidence>
<sequence>MSIGDNIQKIRKEKGLTQKQLSERSSITINKISKYERNEINPSKEDIEYIASSLEISTEDIVQTDKIPKYYLFANYMLEKAMDHSQINNTSIKDSVYSILIEELIQNQKAEDRFINFASENKADCIKGNRYDSDPQYITDNKIELISKINNNLDNFDLLSLKMILDISNKFNF</sequence>
<evidence type="ECO:0000259" key="2">
    <source>
        <dbReference type="PROSITE" id="PS50943"/>
    </source>
</evidence>
<dbReference type="Pfam" id="PF12844">
    <property type="entry name" value="HTH_19"/>
    <property type="match status" value="1"/>
</dbReference>
<dbReference type="Proteomes" id="UP000767291">
    <property type="component" value="Unassembled WGS sequence"/>
</dbReference>
<name>A0ABS4EBZ0_9FIRM</name>
<evidence type="ECO:0000313" key="3">
    <source>
        <dbReference type="EMBL" id="MBP1855464.1"/>
    </source>
</evidence>
<comment type="caution">
    <text evidence="3">The sequence shown here is derived from an EMBL/GenBank/DDBJ whole genome shotgun (WGS) entry which is preliminary data.</text>
</comment>
<dbReference type="CDD" id="cd00093">
    <property type="entry name" value="HTH_XRE"/>
    <property type="match status" value="1"/>
</dbReference>
<organism evidence="3 4">
    <name type="scientific">Metaclostridioides mangenotii</name>
    <dbReference type="NCBI Taxonomy" id="1540"/>
    <lineage>
        <taxon>Bacteria</taxon>
        <taxon>Bacillati</taxon>
        <taxon>Bacillota</taxon>
        <taxon>Clostridia</taxon>
        <taxon>Peptostreptococcales</taxon>
        <taxon>Peptostreptococcaceae</taxon>
        <taxon>Metaclostridioides</taxon>
    </lineage>
</organism>
<dbReference type="InterPro" id="IPR001387">
    <property type="entry name" value="Cro/C1-type_HTH"/>
</dbReference>
<dbReference type="RefSeq" id="WP_209456894.1">
    <property type="nucleotide sequence ID" value="NZ_BAAACS010000011.1"/>
</dbReference>
<dbReference type="Gene3D" id="1.10.260.40">
    <property type="entry name" value="lambda repressor-like DNA-binding domains"/>
    <property type="match status" value="1"/>
</dbReference>
<dbReference type="PANTHER" id="PTHR46797">
    <property type="entry name" value="HTH-TYPE TRANSCRIPTIONAL REGULATOR"/>
    <property type="match status" value="1"/>
</dbReference>